<dbReference type="Gene3D" id="3.40.50.510">
    <property type="entry name" value="Phosphotransferase system, mannose-type IIA component"/>
    <property type="match status" value="1"/>
</dbReference>
<dbReference type="InterPro" id="IPR003593">
    <property type="entry name" value="AAA+_ATPase"/>
</dbReference>
<dbReference type="Pfam" id="PF03610">
    <property type="entry name" value="EIIA-man"/>
    <property type="match status" value="1"/>
</dbReference>
<dbReference type="InterPro" id="IPR002078">
    <property type="entry name" value="Sigma_54_int"/>
</dbReference>
<dbReference type="PROSITE" id="PS00675">
    <property type="entry name" value="SIGMA54_INTERACT_1"/>
    <property type="match status" value="1"/>
</dbReference>
<proteinExistence type="predicted"/>
<dbReference type="Pfam" id="PF00874">
    <property type="entry name" value="PRD"/>
    <property type="match status" value="2"/>
</dbReference>
<evidence type="ECO:0000259" key="6">
    <source>
        <dbReference type="PROSITE" id="PS51096"/>
    </source>
</evidence>
<dbReference type="PROSITE" id="PS51096">
    <property type="entry name" value="PTS_EIIA_TYPE_4"/>
    <property type="match status" value="1"/>
</dbReference>
<reference evidence="8 9" key="1">
    <citation type="submission" date="2016-11" db="EMBL/GenBank/DDBJ databases">
        <authorList>
            <person name="Jaros S."/>
            <person name="Januszkiewicz K."/>
            <person name="Wedrychowicz H."/>
        </authorList>
    </citation>
    <scope>NUCLEOTIDE SEQUENCE [LARGE SCALE GENOMIC DNA]</scope>
    <source>
        <strain evidence="8 9">DSM 6191</strain>
    </source>
</reference>
<gene>
    <name evidence="8" type="ORF">SAMN02745941_04578</name>
</gene>
<dbReference type="SUPFAM" id="SSF53062">
    <property type="entry name" value="PTS system fructose IIA component-like"/>
    <property type="match status" value="1"/>
</dbReference>
<dbReference type="AlphaFoldDB" id="A0A1M6F623"/>
<dbReference type="GO" id="GO:0003677">
    <property type="term" value="F:DNA binding"/>
    <property type="evidence" value="ECO:0007669"/>
    <property type="project" value="UniProtKB-KW"/>
</dbReference>
<dbReference type="InterPro" id="IPR011608">
    <property type="entry name" value="PRD"/>
</dbReference>
<feature type="domain" description="PRD" evidence="7">
    <location>
        <begin position="431"/>
        <end position="536"/>
    </location>
</feature>
<evidence type="ECO:0000259" key="5">
    <source>
        <dbReference type="PROSITE" id="PS50045"/>
    </source>
</evidence>
<dbReference type="Gene3D" id="1.10.1790.10">
    <property type="entry name" value="PRD domain"/>
    <property type="match status" value="2"/>
</dbReference>
<dbReference type="InterPro" id="IPR036662">
    <property type="entry name" value="PTS_EIIA_man-typ_sf"/>
</dbReference>
<dbReference type="Gene3D" id="3.40.50.300">
    <property type="entry name" value="P-loop containing nucleotide triphosphate hydrolases"/>
    <property type="match status" value="1"/>
</dbReference>
<organism evidence="8 9">
    <name type="scientific">Clostridium intestinale DSM 6191</name>
    <dbReference type="NCBI Taxonomy" id="1121320"/>
    <lineage>
        <taxon>Bacteria</taxon>
        <taxon>Bacillati</taxon>
        <taxon>Bacillota</taxon>
        <taxon>Clostridia</taxon>
        <taxon>Eubacteriales</taxon>
        <taxon>Clostridiaceae</taxon>
        <taxon>Clostridium</taxon>
    </lineage>
</organism>
<keyword evidence="3" id="KW-0067">ATP-binding</keyword>
<feature type="domain" description="PTS EIIA type-4" evidence="6">
    <location>
        <begin position="539"/>
        <end position="668"/>
    </location>
</feature>
<dbReference type="SUPFAM" id="SSF46785">
    <property type="entry name" value="Winged helix' DNA-binding domain"/>
    <property type="match status" value="1"/>
</dbReference>
<dbReference type="RefSeq" id="WP_073022832.1">
    <property type="nucleotide sequence ID" value="NZ_FQXU01000026.1"/>
</dbReference>
<dbReference type="EMBL" id="FQXU01000026">
    <property type="protein sequence ID" value="SHI93155.1"/>
    <property type="molecule type" value="Genomic_DNA"/>
</dbReference>
<dbReference type="Pfam" id="PF00158">
    <property type="entry name" value="Sigma54_activat"/>
    <property type="match status" value="1"/>
</dbReference>
<dbReference type="PANTHER" id="PTHR32071">
    <property type="entry name" value="TRANSCRIPTIONAL REGULATORY PROTEIN"/>
    <property type="match status" value="1"/>
</dbReference>
<dbReference type="GO" id="GO:0016740">
    <property type="term" value="F:transferase activity"/>
    <property type="evidence" value="ECO:0007669"/>
    <property type="project" value="UniProtKB-KW"/>
</dbReference>
<evidence type="ECO:0000256" key="4">
    <source>
        <dbReference type="ARBA" id="ARBA00023125"/>
    </source>
</evidence>
<name>A0A1M6F623_9CLOT</name>
<dbReference type="SMART" id="SM00382">
    <property type="entry name" value="AAA"/>
    <property type="match status" value="1"/>
</dbReference>
<evidence type="ECO:0000313" key="9">
    <source>
        <dbReference type="Proteomes" id="UP000184241"/>
    </source>
</evidence>
<dbReference type="PROSITE" id="PS51372">
    <property type="entry name" value="PRD_2"/>
    <property type="match status" value="2"/>
</dbReference>
<dbReference type="InterPro" id="IPR004701">
    <property type="entry name" value="PTS_EIIA_man-typ"/>
</dbReference>
<sequence length="889" mass="101498">MRRIDSVFEKFKELYEGNGISAIEVANALGLDRANVSSDLNKLSEEGKIIKIKGKPVLFTMEGIDYKEESTIDKFASKNSSLYSPIEQAKAAVLYPPKGMNILILGETGVGKSMFANLIYKYAKEMGRMDENSELITFNCADYSNNPQLLISQIFGSKKGAYTGADSDKEGLIEKADGGVLFLDEVHRLPPEGQEMFFTFIDKGTFRRLGETDLERNANVLIICATTENPESMLLNTFTRRIPMIIRIPSLKERSLEERFNLICQFFREESSRLDRDIKVSVNAMKAFSSYNCPNNVGQLKTDVQLACAKAYADFVSKKKKILRINTIDLPVYIRQGLYTAIEHRQLWNKLVGINSRYCIFNNDKEDVLFQEYENDENIYDMLDLRIHELKSRGISTEELDKEMSKDIEDYFNNYIYNVNKKRDISNLESIIDEEIINLVQEIVAYCEDRLNKSLSEKIYYGLAVHIANSIERIKKNQKIINPQLNKIRTEYKNEFNIALNCLKIIDRILDISMPIDEAAFLAMFLVYDDRNIDEEKDEVKVIVVAHGAATATSMADATNKLLGTNYAIGINAPIEEKPQKVINRIKDFIIQSKIKSDILFLVDMGSLTTFGEELEEELGIKTKTLPLVSTLHVIEATRKAMIGYSLEEVYEETLKVNTILEDESQKIKELSEKIDKLAIVTVCTTGEGGALMVKNFLEQNLHFDKSLIEVIAVMFEGKKNILRKIKEVSKDYRIICIISPFELDTPILQYGLDKVMSSEVIEILQKEIDIETTYIKMGHTLQNQLTNINGFEVLNDIKSFNNTIIESLRLKISTNILIGETFHVACMIDRLKSGGSTRPFKDKEIYIEKNEEFFRTIKNVTAMLNTKYSIKISDDDICRIVSFLNEHN</sequence>
<dbReference type="InterPro" id="IPR027417">
    <property type="entry name" value="P-loop_NTPase"/>
</dbReference>
<keyword evidence="2" id="KW-0547">Nucleotide-binding</keyword>
<evidence type="ECO:0000256" key="1">
    <source>
        <dbReference type="ARBA" id="ARBA00022679"/>
    </source>
</evidence>
<evidence type="ECO:0000256" key="2">
    <source>
        <dbReference type="ARBA" id="ARBA00022741"/>
    </source>
</evidence>
<dbReference type="PROSITE" id="PS50045">
    <property type="entry name" value="SIGMA54_INTERACT_4"/>
    <property type="match status" value="1"/>
</dbReference>
<feature type="domain" description="PRD" evidence="7">
    <location>
        <begin position="789"/>
        <end position="889"/>
    </location>
</feature>
<feature type="domain" description="Sigma-54 factor interaction" evidence="5">
    <location>
        <begin position="75"/>
        <end position="309"/>
    </location>
</feature>
<protein>
    <submittedName>
        <fullName evidence="8">Transcriptional regulatory protein LevR, contains PRD, AAA+ and EIIA domains</fullName>
    </submittedName>
</protein>
<evidence type="ECO:0000313" key="8">
    <source>
        <dbReference type="EMBL" id="SHI93155.1"/>
    </source>
</evidence>
<dbReference type="GO" id="GO:0005524">
    <property type="term" value="F:ATP binding"/>
    <property type="evidence" value="ECO:0007669"/>
    <property type="project" value="UniProtKB-KW"/>
</dbReference>
<dbReference type="GO" id="GO:0009401">
    <property type="term" value="P:phosphoenolpyruvate-dependent sugar phosphotransferase system"/>
    <property type="evidence" value="ECO:0007669"/>
    <property type="project" value="InterPro"/>
</dbReference>
<dbReference type="CDD" id="cd00009">
    <property type="entry name" value="AAA"/>
    <property type="match status" value="1"/>
</dbReference>
<dbReference type="GO" id="GO:0016020">
    <property type="term" value="C:membrane"/>
    <property type="evidence" value="ECO:0007669"/>
    <property type="project" value="InterPro"/>
</dbReference>
<dbReference type="Proteomes" id="UP000184241">
    <property type="component" value="Unassembled WGS sequence"/>
</dbReference>
<dbReference type="PANTHER" id="PTHR32071:SF38">
    <property type="entry name" value="PSP OPERON TRANSCRIPTIONAL ACTIVATOR"/>
    <property type="match status" value="1"/>
</dbReference>
<accession>A0A1M6F623</accession>
<dbReference type="InterPro" id="IPR036634">
    <property type="entry name" value="PRD_sf"/>
</dbReference>
<keyword evidence="4" id="KW-0238">DNA-binding</keyword>
<dbReference type="SUPFAM" id="SSF63520">
    <property type="entry name" value="PTS-regulatory domain, PRD"/>
    <property type="match status" value="2"/>
</dbReference>
<dbReference type="InterPro" id="IPR036390">
    <property type="entry name" value="WH_DNA-bd_sf"/>
</dbReference>
<evidence type="ECO:0000256" key="3">
    <source>
        <dbReference type="ARBA" id="ARBA00022840"/>
    </source>
</evidence>
<dbReference type="GO" id="GO:0006355">
    <property type="term" value="P:regulation of DNA-templated transcription"/>
    <property type="evidence" value="ECO:0007669"/>
    <property type="project" value="InterPro"/>
</dbReference>
<evidence type="ECO:0000259" key="7">
    <source>
        <dbReference type="PROSITE" id="PS51372"/>
    </source>
</evidence>
<dbReference type="InterPro" id="IPR025662">
    <property type="entry name" value="Sigma_54_int_dom_ATP-bd_1"/>
</dbReference>
<dbReference type="SUPFAM" id="SSF52540">
    <property type="entry name" value="P-loop containing nucleoside triphosphate hydrolases"/>
    <property type="match status" value="1"/>
</dbReference>
<keyword evidence="1" id="KW-0808">Transferase</keyword>